<dbReference type="SUPFAM" id="SSF52833">
    <property type="entry name" value="Thioredoxin-like"/>
    <property type="match status" value="1"/>
</dbReference>
<evidence type="ECO:0000259" key="2">
    <source>
        <dbReference type="PROSITE" id="PS51352"/>
    </source>
</evidence>
<keyword evidence="4" id="KW-1185">Reference proteome</keyword>
<dbReference type="RefSeq" id="WP_209808987.1">
    <property type="nucleotide sequence ID" value="NZ_JAGGKT010000002.1"/>
</dbReference>
<feature type="domain" description="Thioredoxin" evidence="2">
    <location>
        <begin position="50"/>
        <end position="190"/>
    </location>
</feature>
<dbReference type="InterPro" id="IPR000866">
    <property type="entry name" value="AhpC/TSA"/>
</dbReference>
<dbReference type="InterPro" id="IPR017937">
    <property type="entry name" value="Thioredoxin_CS"/>
</dbReference>
<dbReference type="InterPro" id="IPR036249">
    <property type="entry name" value="Thioredoxin-like_sf"/>
</dbReference>
<protein>
    <submittedName>
        <fullName evidence="3">Peroxiredoxin</fullName>
    </submittedName>
</protein>
<dbReference type="CDD" id="cd02966">
    <property type="entry name" value="TlpA_like_family"/>
    <property type="match status" value="1"/>
</dbReference>
<dbReference type="Proteomes" id="UP001519343">
    <property type="component" value="Unassembled WGS sequence"/>
</dbReference>
<dbReference type="Gene3D" id="3.40.30.10">
    <property type="entry name" value="Glutaredoxin"/>
    <property type="match status" value="1"/>
</dbReference>
<dbReference type="InterPro" id="IPR013766">
    <property type="entry name" value="Thioredoxin_domain"/>
</dbReference>
<evidence type="ECO:0000313" key="3">
    <source>
        <dbReference type="EMBL" id="MBP1930871.1"/>
    </source>
</evidence>
<comment type="caution">
    <text evidence="3">The sequence shown here is derived from an EMBL/GenBank/DDBJ whole genome shotgun (WGS) entry which is preliminary data.</text>
</comment>
<sequence>MKKNIIAVIALIGLVLWGIYDSGKDSGMMDSKPIEAEEKTGEVVYAPVGIQKGNLAPDFELKTMDGETMKLSDFRGKRLIVNLWATWCPPCRAEMPDMQKFYEENKNKGIEILGVNLTASEQQPENIAKFIEEFGITFPVVLDEKNSVADHYQVVSIPTSYIIDSRGVIQQKLVGPMNKEMMEELVFSME</sequence>
<evidence type="ECO:0000313" key="4">
    <source>
        <dbReference type="Proteomes" id="UP001519343"/>
    </source>
</evidence>
<reference evidence="3 4" key="1">
    <citation type="submission" date="2021-03" db="EMBL/GenBank/DDBJ databases">
        <title>Genomic Encyclopedia of Type Strains, Phase IV (KMG-IV): sequencing the most valuable type-strain genomes for metagenomic binning, comparative biology and taxonomic classification.</title>
        <authorList>
            <person name="Goeker M."/>
        </authorList>
    </citation>
    <scope>NUCLEOTIDE SEQUENCE [LARGE SCALE GENOMIC DNA]</scope>
    <source>
        <strain evidence="3 4">DSM 24738</strain>
    </source>
</reference>
<gene>
    <name evidence="3" type="ORF">J2Z37_000868</name>
</gene>
<dbReference type="PROSITE" id="PS00194">
    <property type="entry name" value="THIOREDOXIN_1"/>
    <property type="match status" value="1"/>
</dbReference>
<dbReference type="EMBL" id="JAGGKT010000002">
    <property type="protein sequence ID" value="MBP1930871.1"/>
    <property type="molecule type" value="Genomic_DNA"/>
</dbReference>
<name>A0ABS4GKU0_9BACL</name>
<dbReference type="Pfam" id="PF00578">
    <property type="entry name" value="AhpC-TSA"/>
    <property type="match status" value="1"/>
</dbReference>
<evidence type="ECO:0000256" key="1">
    <source>
        <dbReference type="ARBA" id="ARBA00023157"/>
    </source>
</evidence>
<accession>A0ABS4GKU0</accession>
<dbReference type="PANTHER" id="PTHR42852">
    <property type="entry name" value="THIOL:DISULFIDE INTERCHANGE PROTEIN DSBE"/>
    <property type="match status" value="1"/>
</dbReference>
<organism evidence="3 4">
    <name type="scientific">Ammoniphilus resinae</name>
    <dbReference type="NCBI Taxonomy" id="861532"/>
    <lineage>
        <taxon>Bacteria</taxon>
        <taxon>Bacillati</taxon>
        <taxon>Bacillota</taxon>
        <taxon>Bacilli</taxon>
        <taxon>Bacillales</taxon>
        <taxon>Paenibacillaceae</taxon>
        <taxon>Aneurinibacillus group</taxon>
        <taxon>Ammoniphilus</taxon>
    </lineage>
</organism>
<proteinExistence type="predicted"/>
<dbReference type="PANTHER" id="PTHR42852:SF1">
    <property type="entry name" value="THIOREDOXIN-LIKE PROTEIN YNEN"/>
    <property type="match status" value="1"/>
</dbReference>
<dbReference type="PROSITE" id="PS51352">
    <property type="entry name" value="THIOREDOXIN_2"/>
    <property type="match status" value="1"/>
</dbReference>
<dbReference type="InterPro" id="IPR050553">
    <property type="entry name" value="Thioredoxin_ResA/DsbE_sf"/>
</dbReference>
<keyword evidence="1" id="KW-1015">Disulfide bond</keyword>